<keyword evidence="3" id="KW-0479">Metal-binding</keyword>
<dbReference type="PROSITE" id="PS00028">
    <property type="entry name" value="ZINC_FINGER_C2H2_1"/>
    <property type="match status" value="1"/>
</dbReference>
<evidence type="ECO:0000256" key="5">
    <source>
        <dbReference type="ARBA" id="ARBA00022771"/>
    </source>
</evidence>
<evidence type="ECO:0000256" key="4">
    <source>
        <dbReference type="ARBA" id="ARBA00022737"/>
    </source>
</evidence>
<evidence type="ECO:0000256" key="6">
    <source>
        <dbReference type="ARBA" id="ARBA00022833"/>
    </source>
</evidence>
<dbReference type="AlphaFoldDB" id="A0AAN9FU51"/>
<accession>A0AAN9FU51</accession>
<dbReference type="FunFam" id="3.30.160.60:FF:000448">
    <property type="entry name" value="RE1-silencing transcription factor A"/>
    <property type="match status" value="1"/>
</dbReference>
<evidence type="ECO:0000256" key="1">
    <source>
        <dbReference type="ARBA" id="ARBA00004123"/>
    </source>
</evidence>
<dbReference type="Proteomes" id="UP001381693">
    <property type="component" value="Unassembled WGS sequence"/>
</dbReference>
<dbReference type="GO" id="GO:0000978">
    <property type="term" value="F:RNA polymerase II cis-regulatory region sequence-specific DNA binding"/>
    <property type="evidence" value="ECO:0007669"/>
    <property type="project" value="TreeGrafter"/>
</dbReference>
<sequence length="103" mass="11434">MGTAAEAAEAEIRRSLIEASRRSLAAGRILSTSNLLGLVGGARCTFCGKIFRWPCLLQRHMRIHTGERPYKCPHCPYAAAQKFDVTKHVLALHPNLHNRKSPT</sequence>
<dbReference type="GO" id="GO:0005634">
    <property type="term" value="C:nucleus"/>
    <property type="evidence" value="ECO:0007669"/>
    <property type="project" value="UniProtKB-SubCell"/>
</dbReference>
<keyword evidence="5 11" id="KW-0863">Zinc-finger</keyword>
<dbReference type="Gene3D" id="3.30.160.60">
    <property type="entry name" value="Classic Zinc Finger"/>
    <property type="match status" value="2"/>
</dbReference>
<dbReference type="SMART" id="SM00355">
    <property type="entry name" value="ZnF_C2H2"/>
    <property type="match status" value="2"/>
</dbReference>
<evidence type="ECO:0000256" key="10">
    <source>
        <dbReference type="ARBA" id="ARBA00023242"/>
    </source>
</evidence>
<evidence type="ECO:0000313" key="14">
    <source>
        <dbReference type="Proteomes" id="UP001381693"/>
    </source>
</evidence>
<keyword evidence="9" id="KW-0804">Transcription</keyword>
<evidence type="ECO:0000256" key="7">
    <source>
        <dbReference type="ARBA" id="ARBA00023015"/>
    </source>
</evidence>
<keyword evidence="8" id="KW-0238">DNA-binding</keyword>
<keyword evidence="4" id="KW-0677">Repeat</keyword>
<keyword evidence="6" id="KW-0862">Zinc</keyword>
<dbReference type="EMBL" id="JAXCGZ010000139">
    <property type="protein sequence ID" value="KAK7086596.1"/>
    <property type="molecule type" value="Genomic_DNA"/>
</dbReference>
<name>A0AAN9FU51_HALRR</name>
<dbReference type="PROSITE" id="PS50157">
    <property type="entry name" value="ZINC_FINGER_C2H2_2"/>
    <property type="match status" value="1"/>
</dbReference>
<dbReference type="InterPro" id="IPR036236">
    <property type="entry name" value="Znf_C2H2_sf"/>
</dbReference>
<dbReference type="InterPro" id="IPR051967">
    <property type="entry name" value="Krueppel_C2H2-ZF"/>
</dbReference>
<reference evidence="13 14" key="1">
    <citation type="submission" date="2023-11" db="EMBL/GenBank/DDBJ databases">
        <title>Halocaridina rubra genome assembly.</title>
        <authorList>
            <person name="Smith C."/>
        </authorList>
    </citation>
    <scope>NUCLEOTIDE SEQUENCE [LARGE SCALE GENOMIC DNA]</scope>
    <source>
        <strain evidence="13">EP-1</strain>
        <tissue evidence="13">Whole</tissue>
    </source>
</reference>
<evidence type="ECO:0000256" key="9">
    <source>
        <dbReference type="ARBA" id="ARBA00023163"/>
    </source>
</evidence>
<dbReference type="PANTHER" id="PTHR45925">
    <property type="entry name" value="ZINC FINGER PROTEIN"/>
    <property type="match status" value="1"/>
</dbReference>
<dbReference type="SUPFAM" id="SSF57667">
    <property type="entry name" value="beta-beta-alpha zinc fingers"/>
    <property type="match status" value="1"/>
</dbReference>
<dbReference type="FunFam" id="3.30.160.60:FF:001818">
    <property type="entry name" value="GDNF-inducible zinc finger protein 1 isoform X1"/>
    <property type="match status" value="1"/>
</dbReference>
<keyword evidence="7" id="KW-0805">Transcription regulation</keyword>
<dbReference type="Pfam" id="PF13465">
    <property type="entry name" value="zf-H2C2_2"/>
    <property type="match status" value="1"/>
</dbReference>
<evidence type="ECO:0000313" key="13">
    <source>
        <dbReference type="EMBL" id="KAK7086596.1"/>
    </source>
</evidence>
<evidence type="ECO:0000256" key="2">
    <source>
        <dbReference type="ARBA" id="ARBA00006991"/>
    </source>
</evidence>
<protein>
    <recommendedName>
        <fullName evidence="12">C2H2-type domain-containing protein</fullName>
    </recommendedName>
</protein>
<evidence type="ECO:0000256" key="8">
    <source>
        <dbReference type="ARBA" id="ARBA00023125"/>
    </source>
</evidence>
<keyword evidence="14" id="KW-1185">Reference proteome</keyword>
<comment type="subcellular location">
    <subcellularLocation>
        <location evidence="1">Nucleus</location>
    </subcellularLocation>
</comment>
<comment type="similarity">
    <text evidence="2">Belongs to the krueppel C2H2-type zinc-finger protein family.</text>
</comment>
<gene>
    <name evidence="13" type="ORF">SK128_023674</name>
</gene>
<dbReference type="GO" id="GO:0000981">
    <property type="term" value="F:DNA-binding transcription factor activity, RNA polymerase II-specific"/>
    <property type="evidence" value="ECO:0007669"/>
    <property type="project" value="TreeGrafter"/>
</dbReference>
<organism evidence="13 14">
    <name type="scientific">Halocaridina rubra</name>
    <name type="common">Hawaiian red shrimp</name>
    <dbReference type="NCBI Taxonomy" id="373956"/>
    <lineage>
        <taxon>Eukaryota</taxon>
        <taxon>Metazoa</taxon>
        <taxon>Ecdysozoa</taxon>
        <taxon>Arthropoda</taxon>
        <taxon>Crustacea</taxon>
        <taxon>Multicrustacea</taxon>
        <taxon>Malacostraca</taxon>
        <taxon>Eumalacostraca</taxon>
        <taxon>Eucarida</taxon>
        <taxon>Decapoda</taxon>
        <taxon>Pleocyemata</taxon>
        <taxon>Caridea</taxon>
        <taxon>Atyoidea</taxon>
        <taxon>Atyidae</taxon>
        <taxon>Halocaridina</taxon>
    </lineage>
</organism>
<evidence type="ECO:0000256" key="11">
    <source>
        <dbReference type="PROSITE-ProRule" id="PRU00042"/>
    </source>
</evidence>
<feature type="domain" description="C2H2-type" evidence="12">
    <location>
        <begin position="42"/>
        <end position="69"/>
    </location>
</feature>
<proteinExistence type="inferred from homology"/>
<dbReference type="InterPro" id="IPR013087">
    <property type="entry name" value="Znf_C2H2_type"/>
</dbReference>
<keyword evidence="10" id="KW-0539">Nucleus</keyword>
<evidence type="ECO:0000256" key="3">
    <source>
        <dbReference type="ARBA" id="ARBA00022723"/>
    </source>
</evidence>
<comment type="caution">
    <text evidence="13">The sequence shown here is derived from an EMBL/GenBank/DDBJ whole genome shotgun (WGS) entry which is preliminary data.</text>
</comment>
<dbReference type="GO" id="GO:0008270">
    <property type="term" value="F:zinc ion binding"/>
    <property type="evidence" value="ECO:0007669"/>
    <property type="project" value="UniProtKB-KW"/>
</dbReference>
<evidence type="ECO:0000259" key="12">
    <source>
        <dbReference type="PROSITE" id="PS50157"/>
    </source>
</evidence>